<organism evidence="1 2">
    <name type="scientific">Nesidiocoris tenuis</name>
    <dbReference type="NCBI Taxonomy" id="355587"/>
    <lineage>
        <taxon>Eukaryota</taxon>
        <taxon>Metazoa</taxon>
        <taxon>Ecdysozoa</taxon>
        <taxon>Arthropoda</taxon>
        <taxon>Hexapoda</taxon>
        <taxon>Insecta</taxon>
        <taxon>Pterygota</taxon>
        <taxon>Neoptera</taxon>
        <taxon>Paraneoptera</taxon>
        <taxon>Hemiptera</taxon>
        <taxon>Heteroptera</taxon>
        <taxon>Panheteroptera</taxon>
        <taxon>Cimicomorpha</taxon>
        <taxon>Miridae</taxon>
        <taxon>Dicyphina</taxon>
        <taxon>Nesidiocoris</taxon>
    </lineage>
</organism>
<accession>A0A6H5GKU2</accession>
<dbReference type="EMBL" id="CADCXU010014390">
    <property type="protein sequence ID" value="CAB0004052.1"/>
    <property type="molecule type" value="Genomic_DNA"/>
</dbReference>
<reference evidence="1 2" key="1">
    <citation type="submission" date="2020-02" db="EMBL/GenBank/DDBJ databases">
        <authorList>
            <person name="Ferguson B K."/>
        </authorList>
    </citation>
    <scope>NUCLEOTIDE SEQUENCE [LARGE SCALE GENOMIC DNA]</scope>
</reference>
<protein>
    <submittedName>
        <fullName evidence="1">Uncharacterized protein</fullName>
    </submittedName>
</protein>
<dbReference type="AlphaFoldDB" id="A0A6H5GKU2"/>
<keyword evidence="2" id="KW-1185">Reference proteome</keyword>
<gene>
    <name evidence="1" type="ORF">NTEN_LOCUS9529</name>
</gene>
<sequence>MRDTRWDRLGRQSRPQARQTPPAAEGRYWFGRRVLDIGTDSDCACGSRASPAQTAFQSIAPTSTSSPSLTDVAD</sequence>
<evidence type="ECO:0000313" key="2">
    <source>
        <dbReference type="Proteomes" id="UP000479000"/>
    </source>
</evidence>
<name>A0A6H5GKU2_9HEMI</name>
<evidence type="ECO:0000313" key="1">
    <source>
        <dbReference type="EMBL" id="CAB0004052.1"/>
    </source>
</evidence>
<proteinExistence type="predicted"/>
<dbReference type="Proteomes" id="UP000479000">
    <property type="component" value="Unassembled WGS sequence"/>
</dbReference>